<dbReference type="AlphaFoldDB" id="A0AAW8YL27"/>
<protein>
    <submittedName>
        <fullName evidence="1">Uncharacterized protein</fullName>
    </submittedName>
</protein>
<comment type="caution">
    <text evidence="1">The sequence shown here is derived from an EMBL/GenBank/DDBJ whole genome shotgun (WGS) entry which is preliminary data.</text>
</comment>
<evidence type="ECO:0000313" key="2">
    <source>
        <dbReference type="Proteomes" id="UP001280415"/>
    </source>
</evidence>
<organism evidence="1 2">
    <name type="scientific">Pediococcus acidilactici</name>
    <dbReference type="NCBI Taxonomy" id="1254"/>
    <lineage>
        <taxon>Bacteria</taxon>
        <taxon>Bacillati</taxon>
        <taxon>Bacillota</taxon>
        <taxon>Bacilli</taxon>
        <taxon>Lactobacillales</taxon>
        <taxon>Lactobacillaceae</taxon>
        <taxon>Pediococcus</taxon>
        <taxon>Pediococcus acidilactici group</taxon>
    </lineage>
</organism>
<name>A0AAW8YL27_PEDAC</name>
<dbReference type="EMBL" id="JAWJAX010000001">
    <property type="protein sequence ID" value="MDV2910503.1"/>
    <property type="molecule type" value="Genomic_DNA"/>
</dbReference>
<gene>
    <name evidence="1" type="ORF">R0H03_01275</name>
</gene>
<accession>A0AAW8YL27</accession>
<evidence type="ECO:0000313" key="1">
    <source>
        <dbReference type="EMBL" id="MDV2910503.1"/>
    </source>
</evidence>
<proteinExistence type="predicted"/>
<reference evidence="1" key="2">
    <citation type="submission" date="2023-10" db="EMBL/GenBank/DDBJ databases">
        <authorList>
            <person name="Khurajog B."/>
        </authorList>
    </citation>
    <scope>NUCLEOTIDE SEQUENCE</scope>
    <source>
        <strain evidence="1">BF14</strain>
    </source>
</reference>
<reference evidence="1" key="1">
    <citation type="journal article" date="2023" name="PeerJ">
        <title>Selection and evaluation of lactic acid bacteria from chicken feces in Thailand as potential probiotics.</title>
        <authorList>
            <person name="Khurajog B."/>
            <person name="Disastra Y."/>
            <person name="Lawwyne L.D."/>
            <person name="Sirichokchatchawan W."/>
            <person name="Niyomtham W."/>
            <person name="Yindee J."/>
            <person name="Hampson D.J."/>
            <person name="Prapasarakul N."/>
        </authorList>
    </citation>
    <scope>NUCLEOTIDE SEQUENCE</scope>
    <source>
        <strain evidence="1">BF14</strain>
    </source>
</reference>
<dbReference type="Proteomes" id="UP001280415">
    <property type="component" value="Unassembled WGS sequence"/>
</dbReference>
<dbReference type="RefSeq" id="WP_075140283.1">
    <property type="nucleotide sequence ID" value="NZ_CP018763.1"/>
</dbReference>
<sequence length="180" mass="20804">MAKTSLRTVANDLVDDVIANTNIVYEENQNVISMVPVGQVERYDQFVGLVAECFRKEFEKILIIDWNFGKTSREDNLDAPGYQWESIDYVKATEVADNPKEFTKILINSEKNSITQYTDFDVVLVKYRDNIFEQAPYLLKKQKRAVVAIHTKGMAKKIIRNIDEESKKNELEFLAPVLFD</sequence>